<organism evidence="1 2">
    <name type="scientific">Sesamum alatum</name>
    <dbReference type="NCBI Taxonomy" id="300844"/>
    <lineage>
        <taxon>Eukaryota</taxon>
        <taxon>Viridiplantae</taxon>
        <taxon>Streptophyta</taxon>
        <taxon>Embryophyta</taxon>
        <taxon>Tracheophyta</taxon>
        <taxon>Spermatophyta</taxon>
        <taxon>Magnoliopsida</taxon>
        <taxon>eudicotyledons</taxon>
        <taxon>Gunneridae</taxon>
        <taxon>Pentapetalae</taxon>
        <taxon>asterids</taxon>
        <taxon>lamiids</taxon>
        <taxon>Lamiales</taxon>
        <taxon>Pedaliaceae</taxon>
        <taxon>Sesamum</taxon>
    </lineage>
</organism>
<protein>
    <submittedName>
        <fullName evidence="1">Uncharacterized protein</fullName>
    </submittedName>
</protein>
<comment type="caution">
    <text evidence="1">The sequence shown here is derived from an EMBL/GenBank/DDBJ whole genome shotgun (WGS) entry which is preliminary data.</text>
</comment>
<gene>
    <name evidence="1" type="ORF">Salat_1365400</name>
</gene>
<sequence>MALSSESMPINESDQKGFREFDRMAGIIASMLIQLFGDEDIDQTADAADHSISMNNKRKGANCSNCSANCIEMSSGERSLKKRRYRSIHNLYMATKPINFLEGNKYYG</sequence>
<name>A0AAE1YID6_9LAMI</name>
<reference evidence="1" key="2">
    <citation type="journal article" date="2024" name="Plant">
        <title>Genomic evolution and insights into agronomic trait innovations of Sesamum species.</title>
        <authorList>
            <person name="Miao H."/>
            <person name="Wang L."/>
            <person name="Qu L."/>
            <person name="Liu H."/>
            <person name="Sun Y."/>
            <person name="Le M."/>
            <person name="Wang Q."/>
            <person name="Wei S."/>
            <person name="Zheng Y."/>
            <person name="Lin W."/>
            <person name="Duan Y."/>
            <person name="Cao H."/>
            <person name="Xiong S."/>
            <person name="Wang X."/>
            <person name="Wei L."/>
            <person name="Li C."/>
            <person name="Ma Q."/>
            <person name="Ju M."/>
            <person name="Zhao R."/>
            <person name="Li G."/>
            <person name="Mu C."/>
            <person name="Tian Q."/>
            <person name="Mei H."/>
            <person name="Zhang T."/>
            <person name="Gao T."/>
            <person name="Zhang H."/>
        </authorList>
    </citation>
    <scope>NUCLEOTIDE SEQUENCE</scope>
    <source>
        <strain evidence="1">3651</strain>
    </source>
</reference>
<proteinExistence type="predicted"/>
<dbReference type="Proteomes" id="UP001293254">
    <property type="component" value="Unassembled WGS sequence"/>
</dbReference>
<evidence type="ECO:0000313" key="1">
    <source>
        <dbReference type="EMBL" id="KAK4430647.1"/>
    </source>
</evidence>
<keyword evidence="2" id="KW-1185">Reference proteome</keyword>
<dbReference type="EMBL" id="JACGWO010000004">
    <property type="protein sequence ID" value="KAK4430647.1"/>
    <property type="molecule type" value="Genomic_DNA"/>
</dbReference>
<accession>A0AAE1YID6</accession>
<evidence type="ECO:0000313" key="2">
    <source>
        <dbReference type="Proteomes" id="UP001293254"/>
    </source>
</evidence>
<reference evidence="1" key="1">
    <citation type="submission" date="2020-06" db="EMBL/GenBank/DDBJ databases">
        <authorList>
            <person name="Li T."/>
            <person name="Hu X."/>
            <person name="Zhang T."/>
            <person name="Song X."/>
            <person name="Zhang H."/>
            <person name="Dai N."/>
            <person name="Sheng W."/>
            <person name="Hou X."/>
            <person name="Wei L."/>
        </authorList>
    </citation>
    <scope>NUCLEOTIDE SEQUENCE</scope>
    <source>
        <strain evidence="1">3651</strain>
        <tissue evidence="1">Leaf</tissue>
    </source>
</reference>
<dbReference type="AlphaFoldDB" id="A0AAE1YID6"/>